<evidence type="ECO:0000313" key="2">
    <source>
        <dbReference type="Proteomes" id="UP000483379"/>
    </source>
</evidence>
<dbReference type="AlphaFoldDB" id="A0A6M0K2S7"/>
<reference evidence="1 2" key="1">
    <citation type="submission" date="2020-02" db="EMBL/GenBank/DDBJ databases">
        <title>Genome sequences of Thiorhodococcus mannitoliphagus and Thiorhodococcus minor, purple sulfur photosynthetic bacteria in the gammaproteobacterial family, Chromatiaceae.</title>
        <authorList>
            <person name="Aviles F.A."/>
            <person name="Meyer T.E."/>
            <person name="Kyndt J.A."/>
        </authorList>
    </citation>
    <scope>NUCLEOTIDE SEQUENCE [LARGE SCALE GENOMIC DNA]</scope>
    <source>
        <strain evidence="1 2">DSM 11518</strain>
    </source>
</reference>
<organism evidence="1 2">
    <name type="scientific">Thiorhodococcus minor</name>
    <dbReference type="NCBI Taxonomy" id="57489"/>
    <lineage>
        <taxon>Bacteria</taxon>
        <taxon>Pseudomonadati</taxon>
        <taxon>Pseudomonadota</taxon>
        <taxon>Gammaproteobacteria</taxon>
        <taxon>Chromatiales</taxon>
        <taxon>Chromatiaceae</taxon>
        <taxon>Thiorhodococcus</taxon>
    </lineage>
</organism>
<keyword evidence="2" id="KW-1185">Reference proteome</keyword>
<dbReference type="EMBL" id="JAAIJQ010000073">
    <property type="protein sequence ID" value="NEV64062.1"/>
    <property type="molecule type" value="Genomic_DNA"/>
</dbReference>
<proteinExistence type="predicted"/>
<gene>
    <name evidence="1" type="ORF">G3446_19605</name>
</gene>
<dbReference type="RefSeq" id="WP_164454586.1">
    <property type="nucleotide sequence ID" value="NZ_JAAIJQ010000073.1"/>
</dbReference>
<sequence>MSVSKWLETEVDAGGSKLVLTFFNLIRGDLWVIGLDPDYRCRAIASKY</sequence>
<accession>A0A6M0K2S7</accession>
<name>A0A6M0K2S7_9GAMM</name>
<protein>
    <submittedName>
        <fullName evidence="1">Uncharacterized protein</fullName>
    </submittedName>
</protein>
<dbReference type="Proteomes" id="UP000483379">
    <property type="component" value="Unassembled WGS sequence"/>
</dbReference>
<comment type="caution">
    <text evidence="1">The sequence shown here is derived from an EMBL/GenBank/DDBJ whole genome shotgun (WGS) entry which is preliminary data.</text>
</comment>
<evidence type="ECO:0000313" key="1">
    <source>
        <dbReference type="EMBL" id="NEV64062.1"/>
    </source>
</evidence>